<dbReference type="PROSITE" id="PS50011">
    <property type="entry name" value="PROTEIN_KINASE_DOM"/>
    <property type="match status" value="1"/>
</dbReference>
<dbReference type="Proteomes" id="UP000315471">
    <property type="component" value="Unassembled WGS sequence"/>
</dbReference>
<dbReference type="Pfam" id="PF00069">
    <property type="entry name" value="Pkinase"/>
    <property type="match status" value="1"/>
</dbReference>
<dbReference type="Pfam" id="PF00400">
    <property type="entry name" value="WD40"/>
    <property type="match status" value="2"/>
</dbReference>
<evidence type="ECO:0000256" key="5">
    <source>
        <dbReference type="PROSITE-ProRule" id="PRU00221"/>
    </source>
</evidence>
<dbReference type="InterPro" id="IPR017441">
    <property type="entry name" value="Protein_kinase_ATP_BS"/>
</dbReference>
<keyword evidence="7" id="KW-1133">Transmembrane helix</keyword>
<reference evidence="9 10" key="1">
    <citation type="submission" date="2019-02" db="EMBL/GenBank/DDBJ databases">
        <title>Deep-cultivation of Planctomycetes and their phenomic and genomic characterization uncovers novel biology.</title>
        <authorList>
            <person name="Wiegand S."/>
            <person name="Jogler M."/>
            <person name="Boedeker C."/>
            <person name="Pinto D."/>
            <person name="Vollmers J."/>
            <person name="Rivas-Marin E."/>
            <person name="Kohn T."/>
            <person name="Peeters S.H."/>
            <person name="Heuer A."/>
            <person name="Rast P."/>
            <person name="Oberbeckmann S."/>
            <person name="Bunk B."/>
            <person name="Jeske O."/>
            <person name="Meyerdierks A."/>
            <person name="Storesund J.E."/>
            <person name="Kallscheuer N."/>
            <person name="Luecker S."/>
            <person name="Lage O.M."/>
            <person name="Pohl T."/>
            <person name="Merkel B.J."/>
            <person name="Hornburger P."/>
            <person name="Mueller R.-W."/>
            <person name="Bruemmer F."/>
            <person name="Labrenz M."/>
            <person name="Spormann A.M."/>
            <person name="Op Den Camp H."/>
            <person name="Overmann J."/>
            <person name="Amann R."/>
            <person name="Jetten M.S.M."/>
            <person name="Mascher T."/>
            <person name="Medema M.H."/>
            <person name="Devos D.P."/>
            <person name="Kaster A.-K."/>
            <person name="Ovreas L."/>
            <person name="Rohde M."/>
            <person name="Galperin M.Y."/>
            <person name="Jogler C."/>
        </authorList>
    </citation>
    <scope>NUCLEOTIDE SEQUENCE [LARGE SCALE GENOMIC DNA]</scope>
    <source>
        <strain evidence="9 10">Q31b</strain>
    </source>
</reference>
<feature type="domain" description="Protein kinase" evidence="8">
    <location>
        <begin position="96"/>
        <end position="394"/>
    </location>
</feature>
<keyword evidence="7" id="KW-0812">Transmembrane</keyword>
<name>A0A5C6DHU6_9BACT</name>
<dbReference type="RefSeq" id="WP_146602287.1">
    <property type="nucleotide sequence ID" value="NZ_SJPY01000009.1"/>
</dbReference>
<keyword evidence="1 9" id="KW-0808">Transferase</keyword>
<dbReference type="InterPro" id="IPR036322">
    <property type="entry name" value="WD40_repeat_dom_sf"/>
</dbReference>
<dbReference type="OrthoDB" id="500858at2"/>
<evidence type="ECO:0000259" key="8">
    <source>
        <dbReference type="PROSITE" id="PS50011"/>
    </source>
</evidence>
<dbReference type="InterPro" id="IPR011047">
    <property type="entry name" value="Quinoprotein_ADH-like_sf"/>
</dbReference>
<dbReference type="PROSITE" id="PS00108">
    <property type="entry name" value="PROTEIN_KINASE_ST"/>
    <property type="match status" value="1"/>
</dbReference>
<dbReference type="PROSITE" id="PS50082">
    <property type="entry name" value="WD_REPEATS_2"/>
    <property type="match status" value="2"/>
</dbReference>
<comment type="caution">
    <text evidence="9">The sequence shown here is derived from an EMBL/GenBank/DDBJ whole genome shotgun (WGS) entry which is preliminary data.</text>
</comment>
<dbReference type="SUPFAM" id="SSF50998">
    <property type="entry name" value="Quinoprotein alcohol dehydrogenase-like"/>
    <property type="match status" value="1"/>
</dbReference>
<evidence type="ECO:0000256" key="3">
    <source>
        <dbReference type="ARBA" id="ARBA00022777"/>
    </source>
</evidence>
<dbReference type="PANTHER" id="PTHR43289:SF6">
    <property type="entry name" value="SERINE_THREONINE-PROTEIN KINASE NEKL-3"/>
    <property type="match status" value="1"/>
</dbReference>
<feature type="binding site" evidence="6">
    <location>
        <position position="126"/>
    </location>
    <ligand>
        <name>ATP</name>
        <dbReference type="ChEBI" id="CHEBI:30616"/>
    </ligand>
</feature>
<evidence type="ECO:0000256" key="6">
    <source>
        <dbReference type="PROSITE-ProRule" id="PRU10141"/>
    </source>
</evidence>
<evidence type="ECO:0000256" key="4">
    <source>
        <dbReference type="ARBA" id="ARBA00022840"/>
    </source>
</evidence>
<dbReference type="CDD" id="cd14014">
    <property type="entry name" value="STKc_PknB_like"/>
    <property type="match status" value="1"/>
</dbReference>
<dbReference type="GO" id="GO:0004674">
    <property type="term" value="F:protein serine/threonine kinase activity"/>
    <property type="evidence" value="ECO:0007669"/>
    <property type="project" value="UniProtKB-EC"/>
</dbReference>
<sequence length="1102" mass="122528">MHEPSKHESIKSVFLRATELENHEDRRRFIEQACGSDRAMLSDVERLLGAHDRQGANLLDEVVDRIGAAETRRTPVTKWLQSGPSELDRVHLIDRYKICELLGEGGMGAVYVAQQQRPVRRKVAVKVIRAGIATKETMARFSNERQALAMMNHPNIAKILDGGATTAGQPYLVMELVQGLPITEHADAYRLKANERLRIFVKVCRAVQHAHRKGVIHRDLKPSNILVAQVDEEAVPKVIDFGLAKALGHPLTDNTIYTGFAQMVGTPMYISPEQAEMGVVDIDTRSDVYSLGVLLYELMVGTPPFGHKTFKTASFDEVRRIIREVQPLRPSEAISTMKADKVSTIAQHRGVDRRKLHETIQGELDWIIMKALEKDRRRRYGTAAELADDIMRYLGGDAVLACPPSRLYQLRKMFQRHRLGLSAVALVLFSLITISVVSTWQVVEVRRAKLESEARERRANGLLESSQLQTATAAYRGGDLVHLAQVTSDALQNRRLSLLDPTTKRTPTLLDFLHSAAHPPPQRQFSFPSPIHEVAVSADGNLCLCVGEDGNLMKIRLDEPEQPRITLGSHWEPVHAVAISPDASMAISGSASGFVRYWDLEQAECTGHVWPVINGVESLAWSPDGKSVAAGFRYTGVWVGDAEGNEKFRFANDQRHETLLFSPDSRELFVPTREGIHVWDVATGKHTRSIDTKPFSNIRAMCWAGPHREWLIAGERYLDSLAVFDRDSGAAMGSFNVSASYAQSVSASADGMWLTAGFGDGRVQLIQLSRFDSSHVDGRIHAQLTAHDQEGETRLAAKWFGDDSKHFVTAGNDGVVQVWDRDAVACQRELTSAMAIEAAYLFDNEPDPVFVLRGQEPTRSSIEKFSPQSANGLAAMQSSGQIAIVSLETGRPLATIESPLETHEYVSLSRDGSRLAAIGNGQVYVWKSIDDWSTHQLITNNPKAGDSNAVFADNNRTLICENAAYTRVQELEIESGRVMRWREMSDPDVVAISRDERLIAAGNDKHLNVWDRESGQVMLDIQNLSSLFALCFLADDRVLLSGHNDGQIMAWHVPTGQRLGVLYHPRNDLRRPRSIQVSPDGRRILIVYPSEHGYVPVLLGMN</sequence>
<dbReference type="InterPro" id="IPR008271">
    <property type="entry name" value="Ser/Thr_kinase_AS"/>
</dbReference>
<evidence type="ECO:0000256" key="1">
    <source>
        <dbReference type="ARBA" id="ARBA00022679"/>
    </source>
</evidence>
<evidence type="ECO:0000256" key="7">
    <source>
        <dbReference type="SAM" id="Phobius"/>
    </source>
</evidence>
<dbReference type="PROSITE" id="PS50294">
    <property type="entry name" value="WD_REPEATS_REGION"/>
    <property type="match status" value="1"/>
</dbReference>
<organism evidence="9 10">
    <name type="scientific">Novipirellula aureliae</name>
    <dbReference type="NCBI Taxonomy" id="2527966"/>
    <lineage>
        <taxon>Bacteria</taxon>
        <taxon>Pseudomonadati</taxon>
        <taxon>Planctomycetota</taxon>
        <taxon>Planctomycetia</taxon>
        <taxon>Pirellulales</taxon>
        <taxon>Pirellulaceae</taxon>
        <taxon>Novipirellula</taxon>
    </lineage>
</organism>
<keyword evidence="5" id="KW-0853">WD repeat</keyword>
<dbReference type="GO" id="GO:0005524">
    <property type="term" value="F:ATP binding"/>
    <property type="evidence" value="ECO:0007669"/>
    <property type="project" value="UniProtKB-UniRule"/>
</dbReference>
<evidence type="ECO:0000313" key="9">
    <source>
        <dbReference type="EMBL" id="TWU35775.1"/>
    </source>
</evidence>
<evidence type="ECO:0000313" key="10">
    <source>
        <dbReference type="Proteomes" id="UP000315471"/>
    </source>
</evidence>
<dbReference type="SMART" id="SM00320">
    <property type="entry name" value="WD40"/>
    <property type="match status" value="7"/>
</dbReference>
<dbReference type="SUPFAM" id="SSF56112">
    <property type="entry name" value="Protein kinase-like (PK-like)"/>
    <property type="match status" value="1"/>
</dbReference>
<dbReference type="InterPro" id="IPR011009">
    <property type="entry name" value="Kinase-like_dom_sf"/>
</dbReference>
<dbReference type="InterPro" id="IPR015943">
    <property type="entry name" value="WD40/YVTN_repeat-like_dom_sf"/>
</dbReference>
<dbReference type="PANTHER" id="PTHR43289">
    <property type="entry name" value="MITOGEN-ACTIVATED PROTEIN KINASE KINASE KINASE 20-RELATED"/>
    <property type="match status" value="1"/>
</dbReference>
<dbReference type="PROSITE" id="PS00107">
    <property type="entry name" value="PROTEIN_KINASE_ATP"/>
    <property type="match status" value="1"/>
</dbReference>
<feature type="transmembrane region" description="Helical" evidence="7">
    <location>
        <begin position="419"/>
        <end position="440"/>
    </location>
</feature>
<accession>A0A5C6DHU6</accession>
<feature type="repeat" description="WD" evidence="5">
    <location>
        <begin position="800"/>
        <end position="820"/>
    </location>
</feature>
<dbReference type="InterPro" id="IPR001680">
    <property type="entry name" value="WD40_rpt"/>
</dbReference>
<keyword evidence="2 6" id="KW-0547">Nucleotide-binding</keyword>
<dbReference type="Gene3D" id="2.130.10.10">
    <property type="entry name" value="YVTN repeat-like/Quinoprotein amine dehydrogenase"/>
    <property type="match status" value="3"/>
</dbReference>
<dbReference type="SMART" id="SM00220">
    <property type="entry name" value="S_TKc"/>
    <property type="match status" value="1"/>
</dbReference>
<dbReference type="InterPro" id="IPR000719">
    <property type="entry name" value="Prot_kinase_dom"/>
</dbReference>
<keyword evidence="7" id="KW-0472">Membrane</keyword>
<keyword evidence="3 9" id="KW-0418">Kinase</keyword>
<keyword evidence="4 6" id="KW-0067">ATP-binding</keyword>
<dbReference type="AlphaFoldDB" id="A0A5C6DHU6"/>
<proteinExistence type="predicted"/>
<dbReference type="EC" id="2.7.11.1" evidence="9"/>
<feature type="repeat" description="WD" evidence="5">
    <location>
        <begin position="567"/>
        <end position="608"/>
    </location>
</feature>
<dbReference type="SUPFAM" id="SSF50978">
    <property type="entry name" value="WD40 repeat-like"/>
    <property type="match status" value="1"/>
</dbReference>
<dbReference type="Gene3D" id="1.10.510.10">
    <property type="entry name" value="Transferase(Phosphotransferase) domain 1"/>
    <property type="match status" value="1"/>
</dbReference>
<evidence type="ECO:0000256" key="2">
    <source>
        <dbReference type="ARBA" id="ARBA00022741"/>
    </source>
</evidence>
<protein>
    <submittedName>
        <fullName evidence="9">Serine/threonine-protein kinase PknB</fullName>
        <ecNumber evidence="9">2.7.11.1</ecNumber>
    </submittedName>
</protein>
<keyword evidence="10" id="KW-1185">Reference proteome</keyword>
<dbReference type="EMBL" id="SJPY01000009">
    <property type="protein sequence ID" value="TWU35775.1"/>
    <property type="molecule type" value="Genomic_DNA"/>
</dbReference>
<dbReference type="Gene3D" id="3.30.200.20">
    <property type="entry name" value="Phosphorylase Kinase, domain 1"/>
    <property type="match status" value="1"/>
</dbReference>
<gene>
    <name evidence="9" type="primary">pknB_19</name>
    <name evidence="9" type="ORF">Q31b_52100</name>
</gene>